<comment type="similarity">
    <text evidence="1">Belongs to the LytR/CpsA/Psr (LCP) family.</text>
</comment>
<evidence type="ECO:0000259" key="4">
    <source>
        <dbReference type="Pfam" id="PF03816"/>
    </source>
</evidence>
<evidence type="ECO:0000256" key="2">
    <source>
        <dbReference type="SAM" id="MobiDB-lite"/>
    </source>
</evidence>
<feature type="compositionally biased region" description="Polar residues" evidence="2">
    <location>
        <begin position="409"/>
        <end position="428"/>
    </location>
</feature>
<dbReference type="RefSeq" id="WP_182484995.1">
    <property type="nucleotide sequence ID" value="NZ_JACGWU010000005.1"/>
</dbReference>
<feature type="transmembrane region" description="Helical" evidence="3">
    <location>
        <begin position="33"/>
        <end position="57"/>
    </location>
</feature>
<reference evidence="5 6" key="1">
    <citation type="submission" date="2020-07" db="EMBL/GenBank/DDBJ databases">
        <title>Sequencing the genomes of 1000 actinobacteria strains.</title>
        <authorList>
            <person name="Klenk H.-P."/>
        </authorList>
    </citation>
    <scope>NUCLEOTIDE SEQUENCE [LARGE SCALE GENOMIC DNA]</scope>
    <source>
        <strain evidence="5 6">DSM 23737</strain>
    </source>
</reference>
<dbReference type="PANTHER" id="PTHR33392">
    <property type="entry name" value="POLYISOPRENYL-TEICHOIC ACID--PEPTIDOGLYCAN TEICHOIC ACID TRANSFERASE TAGU"/>
    <property type="match status" value="1"/>
</dbReference>
<keyword evidence="3" id="KW-0812">Transmembrane</keyword>
<dbReference type="InterPro" id="IPR050922">
    <property type="entry name" value="LytR/CpsA/Psr_CW_biosynth"/>
</dbReference>
<keyword evidence="6" id="KW-1185">Reference proteome</keyword>
<dbReference type="NCBIfam" id="TIGR00350">
    <property type="entry name" value="lytR_cpsA_psr"/>
    <property type="match status" value="1"/>
</dbReference>
<dbReference type="InterPro" id="IPR004474">
    <property type="entry name" value="LytR_CpsA_psr"/>
</dbReference>
<evidence type="ECO:0000313" key="6">
    <source>
        <dbReference type="Proteomes" id="UP000524237"/>
    </source>
</evidence>
<feature type="domain" description="Cell envelope-related transcriptional attenuator" evidence="4">
    <location>
        <begin position="112"/>
        <end position="262"/>
    </location>
</feature>
<keyword evidence="3" id="KW-1133">Transmembrane helix</keyword>
<keyword evidence="3" id="KW-0472">Membrane</keyword>
<dbReference type="AlphaFoldDB" id="A0A7W3PPK9"/>
<evidence type="ECO:0000256" key="1">
    <source>
        <dbReference type="ARBA" id="ARBA00006068"/>
    </source>
</evidence>
<dbReference type="Pfam" id="PF03816">
    <property type="entry name" value="LytR_cpsA_psr"/>
    <property type="match status" value="1"/>
</dbReference>
<feature type="compositionally biased region" description="Low complexity" evidence="2">
    <location>
        <begin position="370"/>
        <end position="403"/>
    </location>
</feature>
<feature type="region of interest" description="Disordered" evidence="2">
    <location>
        <begin position="370"/>
        <end position="428"/>
    </location>
</feature>
<dbReference type="Gene3D" id="3.40.630.190">
    <property type="entry name" value="LCP protein"/>
    <property type="match status" value="1"/>
</dbReference>
<dbReference type="PANTHER" id="PTHR33392:SF6">
    <property type="entry name" value="POLYISOPRENYL-TEICHOIC ACID--PEPTIDOGLYCAN TEICHOIC ACID TRANSFERASE TAGU"/>
    <property type="match status" value="1"/>
</dbReference>
<accession>A0A7W3PPK9</accession>
<dbReference type="EMBL" id="JACGWU010000005">
    <property type="protein sequence ID" value="MBA8829575.1"/>
    <property type="molecule type" value="Genomic_DNA"/>
</dbReference>
<evidence type="ECO:0000256" key="3">
    <source>
        <dbReference type="SAM" id="Phobius"/>
    </source>
</evidence>
<sequence length="428" mass="43938">MSEEPRTRARRVRRDSGIVRHGRQQSRGPVRTVLGFIGAAVVVLLVSGASVAAVAAWDVARSFKPGVALANEATIPQIGAIEGGVNLLLVGSDSRANTDPNVFDVDPGSVLNDVNMILHISQDHKSATVISIPRDMVVHFPNCPGGGGGWTGPINATLNEGGLACVVLTVEELTGLSIPFAAEIQFNGVIEMANAIGGVDVCVADPIQDEYTQTFLDPGMHTLSGLAALQFLRTRHGVGDGSDLGRISNQQVFLSSLVRKLKSAETLTNPVALYGLAKAAASNMTLSNSLNNVDTMVSIAMAMKDIPLDSIVFVQYPGTTGGAGVYSGKVQPNVAAAAVLFDAISADQPISLSGTTGVGSVVDANAPTVVPVEPTTTPDAGTASPSDSATATATPAATQQAATVLPDSITGQTAGSFTCSKGRTLNQQ</sequence>
<protein>
    <submittedName>
        <fullName evidence="5">LCP family protein required for cell wall assembly</fullName>
    </submittedName>
</protein>
<dbReference type="Proteomes" id="UP000524237">
    <property type="component" value="Unassembled WGS sequence"/>
</dbReference>
<gene>
    <name evidence="5" type="ORF">FB555_001684</name>
</gene>
<organism evidence="5 6">
    <name type="scientific">Alpinimonas psychrophila</name>
    <dbReference type="NCBI Taxonomy" id="748908"/>
    <lineage>
        <taxon>Bacteria</taxon>
        <taxon>Bacillati</taxon>
        <taxon>Actinomycetota</taxon>
        <taxon>Actinomycetes</taxon>
        <taxon>Micrococcales</taxon>
        <taxon>Microbacteriaceae</taxon>
        <taxon>Alpinimonas</taxon>
    </lineage>
</organism>
<proteinExistence type="inferred from homology"/>
<name>A0A7W3PPK9_9MICO</name>
<evidence type="ECO:0000313" key="5">
    <source>
        <dbReference type="EMBL" id="MBA8829575.1"/>
    </source>
</evidence>
<feature type="region of interest" description="Disordered" evidence="2">
    <location>
        <begin position="1"/>
        <end position="24"/>
    </location>
</feature>
<comment type="caution">
    <text evidence="5">The sequence shown here is derived from an EMBL/GenBank/DDBJ whole genome shotgun (WGS) entry which is preliminary data.</text>
</comment>